<keyword evidence="8 14" id="KW-0675">Receptor</keyword>
<feature type="domain" description="TonB-dependent receptor plug" evidence="12">
    <location>
        <begin position="171"/>
        <end position="258"/>
    </location>
</feature>
<feature type="region of interest" description="Disordered" evidence="11">
    <location>
        <begin position="429"/>
        <end position="462"/>
    </location>
</feature>
<evidence type="ECO:0000256" key="11">
    <source>
        <dbReference type="SAM" id="MobiDB-lite"/>
    </source>
</evidence>
<keyword evidence="6" id="KW-0732">Signal</keyword>
<evidence type="ECO:0000256" key="8">
    <source>
        <dbReference type="ARBA" id="ARBA00023170"/>
    </source>
</evidence>
<keyword evidence="7 10" id="KW-0472">Membrane</keyword>
<evidence type="ECO:0000259" key="12">
    <source>
        <dbReference type="Pfam" id="PF07715"/>
    </source>
</evidence>
<feature type="compositionally biased region" description="Low complexity" evidence="11">
    <location>
        <begin position="114"/>
        <end position="125"/>
    </location>
</feature>
<dbReference type="InterPro" id="IPR037066">
    <property type="entry name" value="Plug_dom_sf"/>
</dbReference>
<evidence type="ECO:0000256" key="7">
    <source>
        <dbReference type="ARBA" id="ARBA00023136"/>
    </source>
</evidence>
<dbReference type="Pfam" id="PF14905">
    <property type="entry name" value="OMP_b-brl_3"/>
    <property type="match status" value="1"/>
</dbReference>
<dbReference type="InterPro" id="IPR012910">
    <property type="entry name" value="Plug_dom"/>
</dbReference>
<feature type="region of interest" description="Disordered" evidence="11">
    <location>
        <begin position="114"/>
        <end position="154"/>
    </location>
</feature>
<evidence type="ECO:0000256" key="1">
    <source>
        <dbReference type="ARBA" id="ARBA00004571"/>
    </source>
</evidence>
<keyword evidence="3 10" id="KW-0813">Transport</keyword>
<dbReference type="PROSITE" id="PS52016">
    <property type="entry name" value="TONB_DEPENDENT_REC_3"/>
    <property type="match status" value="1"/>
</dbReference>
<evidence type="ECO:0000256" key="4">
    <source>
        <dbReference type="ARBA" id="ARBA00022452"/>
    </source>
</evidence>
<evidence type="ECO:0000313" key="14">
    <source>
        <dbReference type="EMBL" id="QBI03319.1"/>
    </source>
</evidence>
<dbReference type="PANTHER" id="PTHR30069">
    <property type="entry name" value="TONB-DEPENDENT OUTER MEMBRANE RECEPTOR"/>
    <property type="match status" value="1"/>
</dbReference>
<dbReference type="Gene3D" id="2.40.170.20">
    <property type="entry name" value="TonB-dependent receptor, beta-barrel domain"/>
    <property type="match status" value="1"/>
</dbReference>
<keyword evidence="4 10" id="KW-1134">Transmembrane beta strand</keyword>
<evidence type="ECO:0000313" key="15">
    <source>
        <dbReference type="Proteomes" id="UP000292307"/>
    </source>
</evidence>
<evidence type="ECO:0000256" key="9">
    <source>
        <dbReference type="ARBA" id="ARBA00023237"/>
    </source>
</evidence>
<accession>A0ABX5RZX8</accession>
<dbReference type="SUPFAM" id="SSF56935">
    <property type="entry name" value="Porins"/>
    <property type="match status" value="1"/>
</dbReference>
<feature type="compositionally biased region" description="Basic and acidic residues" evidence="11">
    <location>
        <begin position="131"/>
        <end position="141"/>
    </location>
</feature>
<sequence>MLLETPAKPRRSDPGICNWGGLKRHYRLIRLYLHLRRFTLCYLTTCGGNNGNGCGGYNPAHNINNRRHAMNPSKRPALRPLPALLLGALVGQLGLAQAQQAPAAAPAATPAVTKPAAAPATPAATSTIGGKPDDAAKKPEDSTQQPGTTQMQTVTVVAERPAEQIDRSTYDVKAEVVTPNASAADVIANVPNVTVDQDGKVAIRGNQNAQIFVNGKRSAMFSGQTAGDALNSYPAEALESIEVITTPGAEFGSEGGSGPILNLVTRRVRPQGSQGQVSVNAGPNGRYGSFASGSYNNGRLQVEGQAGVMRNVNERTGWSETETDVGNAVWTTRRENDSRAPSTIVTFNPSVGYNIGETDRVSAAMKFNHVENETVSNEYYRTYHGGTTPYEEYRRAVDRDNERTVYELALGYERKYSATEKLNAELRTSGNLSDADSRNRNTYVIAPPSGARPESTNGNDTRNRLTEFSVDYQKRISPMFNLKTGVKLGRSTGQSDADYFNIDSLTGEEVIDENRASAFRYTERTYAVYVSPNFRIDENWAVLPGLRYERVDRHIDYINQNNSASDATKELLPSLHVQYGWGERGASLTGGYARRISRPTLNDINPNLQYVDDQNYTQGDPRLAPTKNDKYELKYTDTWLTWLNTNLSVYREKDSPLLGRFLTPVPGSTAVISESVNFGARTNDGVSLNLQGRPSREVNLGATLGFRRIAQSYLATLTNEDGARYSVEAERTQNTPTVQLRAQYSGIPDHQFQVNGNYTGRALNGLFETEPNWQVHLSWSWNLSREWSLRTSLRDVFDSNVNQFTQVSDTVRQVSYSEQQGRMLTVALSYRFGGVSGDPGLRNNPGMFRGPQGDGPRGPGPGGFAPGGFGPGM</sequence>
<feature type="region of interest" description="Disordered" evidence="11">
    <location>
        <begin position="845"/>
        <end position="873"/>
    </location>
</feature>
<dbReference type="InterPro" id="IPR036942">
    <property type="entry name" value="Beta-barrel_TonB_sf"/>
</dbReference>
<keyword evidence="9 10" id="KW-0998">Cell outer membrane</keyword>
<evidence type="ECO:0000259" key="13">
    <source>
        <dbReference type="Pfam" id="PF14905"/>
    </source>
</evidence>
<dbReference type="Pfam" id="PF07715">
    <property type="entry name" value="Plug"/>
    <property type="match status" value="1"/>
</dbReference>
<feature type="compositionally biased region" description="Polar residues" evidence="11">
    <location>
        <begin position="142"/>
        <end position="154"/>
    </location>
</feature>
<dbReference type="Gene3D" id="2.170.130.10">
    <property type="entry name" value="TonB-dependent receptor, plug domain"/>
    <property type="match status" value="1"/>
</dbReference>
<keyword evidence="5 10" id="KW-0812">Transmembrane</keyword>
<feature type="compositionally biased region" description="Gly residues" evidence="11">
    <location>
        <begin position="852"/>
        <end position="873"/>
    </location>
</feature>
<organism evidence="14 15">
    <name type="scientific">Pseudoduganella albidiflava</name>
    <dbReference type="NCBI Taxonomy" id="321983"/>
    <lineage>
        <taxon>Bacteria</taxon>
        <taxon>Pseudomonadati</taxon>
        <taxon>Pseudomonadota</taxon>
        <taxon>Betaproteobacteria</taxon>
        <taxon>Burkholderiales</taxon>
        <taxon>Oxalobacteraceae</taxon>
        <taxon>Telluria group</taxon>
        <taxon>Pseudoduganella</taxon>
    </lineage>
</organism>
<evidence type="ECO:0000256" key="2">
    <source>
        <dbReference type="ARBA" id="ARBA00009810"/>
    </source>
</evidence>
<evidence type="ECO:0000256" key="5">
    <source>
        <dbReference type="ARBA" id="ARBA00022692"/>
    </source>
</evidence>
<dbReference type="InterPro" id="IPR039426">
    <property type="entry name" value="TonB-dep_rcpt-like"/>
</dbReference>
<comment type="similarity">
    <text evidence="2 10">Belongs to the TonB-dependent receptor family.</text>
</comment>
<name>A0ABX5RZX8_9BURK</name>
<dbReference type="PANTHER" id="PTHR30069:SF29">
    <property type="entry name" value="HEMOGLOBIN AND HEMOGLOBIN-HAPTOGLOBIN-BINDING PROTEIN 1-RELATED"/>
    <property type="match status" value="1"/>
</dbReference>
<evidence type="ECO:0000256" key="10">
    <source>
        <dbReference type="PROSITE-ProRule" id="PRU01360"/>
    </source>
</evidence>
<evidence type="ECO:0000256" key="3">
    <source>
        <dbReference type="ARBA" id="ARBA00022448"/>
    </source>
</evidence>
<dbReference type="EMBL" id="CP036401">
    <property type="protein sequence ID" value="QBI03319.1"/>
    <property type="molecule type" value="Genomic_DNA"/>
</dbReference>
<feature type="domain" description="Outer membrane protein beta-barrel" evidence="13">
    <location>
        <begin position="421"/>
        <end position="830"/>
    </location>
</feature>
<comment type="subcellular location">
    <subcellularLocation>
        <location evidence="1 10">Cell outer membrane</location>
        <topology evidence="1 10">Multi-pass membrane protein</topology>
    </subcellularLocation>
</comment>
<keyword evidence="15" id="KW-1185">Reference proteome</keyword>
<gene>
    <name evidence="14" type="ORF">EYF70_22680</name>
</gene>
<proteinExistence type="inferred from homology"/>
<evidence type="ECO:0000256" key="6">
    <source>
        <dbReference type="ARBA" id="ARBA00022729"/>
    </source>
</evidence>
<protein>
    <submittedName>
        <fullName evidence="14">TonB-dependent receptor</fullName>
    </submittedName>
</protein>
<dbReference type="Proteomes" id="UP000292307">
    <property type="component" value="Chromosome"/>
</dbReference>
<reference evidence="14 15" key="1">
    <citation type="submission" date="2019-02" db="EMBL/GenBank/DDBJ databases">
        <title>Draft Genome Sequences of Six Type Strains of the Genus Massilia.</title>
        <authorList>
            <person name="Miess H."/>
            <person name="Frediansyhah A."/>
            <person name="Gross H."/>
        </authorList>
    </citation>
    <scope>NUCLEOTIDE SEQUENCE [LARGE SCALE GENOMIC DNA]</scope>
    <source>
        <strain evidence="14 15">DSM 17472</strain>
    </source>
</reference>
<dbReference type="InterPro" id="IPR041700">
    <property type="entry name" value="OMP_b-brl_3"/>
</dbReference>